<accession>A0A840ARK9</accession>
<evidence type="ECO:0000259" key="2">
    <source>
        <dbReference type="SMART" id="SM00854"/>
    </source>
</evidence>
<protein>
    <submittedName>
        <fullName evidence="3">Poly-gamma-glutamate synthesis protein (Capsule biosynthesis protein)</fullName>
    </submittedName>
</protein>
<dbReference type="PANTHER" id="PTHR33393">
    <property type="entry name" value="POLYGLUTAMINE SYNTHESIS ACCESSORY PROTEIN RV0574C-RELATED"/>
    <property type="match status" value="1"/>
</dbReference>
<feature type="domain" description="Capsule synthesis protein CapA" evidence="2">
    <location>
        <begin position="5"/>
        <end position="268"/>
    </location>
</feature>
<comment type="similarity">
    <text evidence="1">Belongs to the CapA family.</text>
</comment>
<dbReference type="InterPro" id="IPR019079">
    <property type="entry name" value="Capsule_synth_CapA"/>
</dbReference>
<sequence length="355" mass="37102">MAAIDIILSGDILPVRPLNNPPASADVIYQRVRAADLAIGNFEMPLTDRGVRVQKLLNIRAPAALAADVPVLGFDIVTLANNHAVDYGWDGLADTRAGLAAAGLAVIGVGETRAIAAEPVFRDVGGLTIGVIAFSCLTPAGMSAAADRPGLAPVHIRTSYEVDPLYQVEEPGDPSVLKVRTEVAADDLAFAIDAVRAAKAVCDFLVVTIHWGFGSGEDLAEYQPPLGRALIDAGADVVHGHHPHAIHGIGFHAGKPIFFSSGTFIGQQVFLDASPAVHALWAGMSPDGYLASLSIEGAAISAIRLLPTTLDTDRLPVRAEGAIADRIFERLGRLSGPLGAHVTRSGDELLVRPIA</sequence>
<dbReference type="PANTHER" id="PTHR33393:SF13">
    <property type="entry name" value="PGA BIOSYNTHESIS PROTEIN CAPA"/>
    <property type="match status" value="1"/>
</dbReference>
<dbReference type="Proteomes" id="UP000553963">
    <property type="component" value="Unassembled WGS sequence"/>
</dbReference>
<dbReference type="SUPFAM" id="SSF56300">
    <property type="entry name" value="Metallo-dependent phosphatases"/>
    <property type="match status" value="1"/>
</dbReference>
<dbReference type="InterPro" id="IPR029052">
    <property type="entry name" value="Metallo-depent_PP-like"/>
</dbReference>
<dbReference type="CDD" id="cd07381">
    <property type="entry name" value="MPP_CapA"/>
    <property type="match status" value="1"/>
</dbReference>
<dbReference type="Gene3D" id="3.60.21.10">
    <property type="match status" value="1"/>
</dbReference>
<dbReference type="Pfam" id="PF09587">
    <property type="entry name" value="PGA_cap"/>
    <property type="match status" value="1"/>
</dbReference>
<dbReference type="EMBL" id="JACIDS010000004">
    <property type="protein sequence ID" value="MBB3932114.1"/>
    <property type="molecule type" value="Genomic_DNA"/>
</dbReference>
<evidence type="ECO:0000313" key="4">
    <source>
        <dbReference type="Proteomes" id="UP000553963"/>
    </source>
</evidence>
<organism evidence="3 4">
    <name type="scientific">Kaistia hirudinis</name>
    <dbReference type="NCBI Taxonomy" id="1293440"/>
    <lineage>
        <taxon>Bacteria</taxon>
        <taxon>Pseudomonadati</taxon>
        <taxon>Pseudomonadota</taxon>
        <taxon>Alphaproteobacteria</taxon>
        <taxon>Hyphomicrobiales</taxon>
        <taxon>Kaistiaceae</taxon>
        <taxon>Kaistia</taxon>
    </lineage>
</organism>
<dbReference type="AlphaFoldDB" id="A0A840ARK9"/>
<dbReference type="InterPro" id="IPR052169">
    <property type="entry name" value="CW_Biosynth-Accessory"/>
</dbReference>
<reference evidence="3 4" key="1">
    <citation type="submission" date="2020-08" db="EMBL/GenBank/DDBJ databases">
        <title>Genomic Encyclopedia of Type Strains, Phase IV (KMG-IV): sequencing the most valuable type-strain genomes for metagenomic binning, comparative biology and taxonomic classification.</title>
        <authorList>
            <person name="Goeker M."/>
        </authorList>
    </citation>
    <scope>NUCLEOTIDE SEQUENCE [LARGE SCALE GENOMIC DNA]</scope>
    <source>
        <strain evidence="3 4">DSM 25966</strain>
    </source>
</reference>
<gene>
    <name evidence="3" type="ORF">GGR25_003172</name>
</gene>
<dbReference type="SMART" id="SM00854">
    <property type="entry name" value="PGA_cap"/>
    <property type="match status" value="1"/>
</dbReference>
<comment type="caution">
    <text evidence="3">The sequence shown here is derived from an EMBL/GenBank/DDBJ whole genome shotgun (WGS) entry which is preliminary data.</text>
</comment>
<keyword evidence="4" id="KW-1185">Reference proteome</keyword>
<evidence type="ECO:0000313" key="3">
    <source>
        <dbReference type="EMBL" id="MBB3932114.1"/>
    </source>
</evidence>
<evidence type="ECO:0000256" key="1">
    <source>
        <dbReference type="ARBA" id="ARBA00005662"/>
    </source>
</evidence>
<name>A0A840ARK9_9HYPH</name>
<dbReference type="RefSeq" id="WP_183399782.1">
    <property type="nucleotide sequence ID" value="NZ_JACIDS010000004.1"/>
</dbReference>
<proteinExistence type="inferred from homology"/>